<dbReference type="InterPro" id="IPR013046">
    <property type="entry name" value="GpV/Gp45"/>
</dbReference>
<organism evidence="2 3">
    <name type="scientific">Roseospira visakhapatnamensis</name>
    <dbReference type="NCBI Taxonomy" id="390880"/>
    <lineage>
        <taxon>Bacteria</taxon>
        <taxon>Pseudomonadati</taxon>
        <taxon>Pseudomonadota</taxon>
        <taxon>Alphaproteobacteria</taxon>
        <taxon>Rhodospirillales</taxon>
        <taxon>Rhodospirillaceae</taxon>
        <taxon>Roseospira</taxon>
    </lineage>
</organism>
<name>A0A7W6RFW2_9PROT</name>
<dbReference type="InterPro" id="IPR037026">
    <property type="entry name" value="Vgr_OB-fold_dom_sf"/>
</dbReference>
<proteinExistence type="predicted"/>
<comment type="caution">
    <text evidence="2">The sequence shown here is derived from an EMBL/GenBank/DDBJ whole genome shotgun (WGS) entry which is preliminary data.</text>
</comment>
<dbReference type="Gene3D" id="2.40.50.230">
    <property type="entry name" value="Gp5 N-terminal domain"/>
    <property type="match status" value="1"/>
</dbReference>
<dbReference type="NCBIfam" id="TIGR01644">
    <property type="entry name" value="phage_P2_V"/>
    <property type="match status" value="1"/>
</dbReference>
<dbReference type="AlphaFoldDB" id="A0A7W6RFW2"/>
<evidence type="ECO:0000259" key="1">
    <source>
        <dbReference type="Pfam" id="PF04717"/>
    </source>
</evidence>
<protein>
    <submittedName>
        <fullName evidence="2">Phage baseplate assembly protein V</fullName>
    </submittedName>
</protein>
<dbReference type="Proteomes" id="UP000554286">
    <property type="component" value="Unassembled WGS sequence"/>
</dbReference>
<sequence length="180" mass="19179">MGRDHDIDTADLHRRAGNMLRVGTIAAVDHDRARVRVAVAGRTSAWLPWPADVGRNFVSWRPLRPGQQVLVAAPSGDPANAVIVQTLYSGALPAPDTDPEADVIRFDDGTTITYRSDDHTLTIDTTRALVLRAAETLRIEAPHVEITGQSLTHNGVNVGADHVHTDVKPGPANTGPPAGA</sequence>
<gene>
    <name evidence="2" type="ORF">GGD89_003469</name>
</gene>
<evidence type="ECO:0000313" key="3">
    <source>
        <dbReference type="Proteomes" id="UP000554286"/>
    </source>
</evidence>
<dbReference type="InterPro" id="IPR006531">
    <property type="entry name" value="Gp5/Vgr_OB"/>
</dbReference>
<dbReference type="Pfam" id="PF04717">
    <property type="entry name" value="Phage_base_V"/>
    <property type="match status" value="1"/>
</dbReference>
<dbReference type="RefSeq" id="WP_184047890.1">
    <property type="nucleotide sequence ID" value="NZ_JACIGK010000035.1"/>
</dbReference>
<reference evidence="2 3" key="1">
    <citation type="submission" date="2020-08" db="EMBL/GenBank/DDBJ databases">
        <title>Genome sequencing of Purple Non-Sulfur Bacteria from various extreme environments.</title>
        <authorList>
            <person name="Mayer M."/>
        </authorList>
    </citation>
    <scope>NUCLEOTIDE SEQUENCE [LARGE SCALE GENOMIC DNA]</scope>
    <source>
        <strain evidence="2 3">JA131</strain>
    </source>
</reference>
<dbReference type="Gene3D" id="6.20.150.10">
    <property type="match status" value="1"/>
</dbReference>
<accession>A0A7W6RFW2</accession>
<keyword evidence="3" id="KW-1185">Reference proteome</keyword>
<evidence type="ECO:0000313" key="2">
    <source>
        <dbReference type="EMBL" id="MBB4267819.1"/>
    </source>
</evidence>
<feature type="domain" description="Gp5/Type VI secretion system Vgr protein OB-fold" evidence="1">
    <location>
        <begin position="22"/>
        <end position="88"/>
    </location>
</feature>
<dbReference type="EMBL" id="JACIGK010000035">
    <property type="protein sequence ID" value="MBB4267819.1"/>
    <property type="molecule type" value="Genomic_DNA"/>
</dbReference>